<name>A0A6P0DEA8_RHILE</name>
<dbReference type="InterPro" id="IPR018742">
    <property type="entry name" value="DUF2290"/>
</dbReference>
<reference evidence="1 2" key="1">
    <citation type="submission" date="2020-01" db="EMBL/GenBank/DDBJ databases">
        <title>Rhizobium genotypes associated with high levels of biological nitrogen fixation by grain legumes in a temperate-maritime cropping system.</title>
        <authorList>
            <person name="Maluk M."/>
            <person name="Francesc Ferrando Molina F."/>
            <person name="Lopez Del Egido L."/>
            <person name="Lafos M."/>
            <person name="Langarica-Fuentes A."/>
            <person name="Gebre Yohannes G."/>
            <person name="Young M.W."/>
            <person name="Martin P."/>
            <person name="Gantlett R."/>
            <person name="Kenicer G."/>
            <person name="Hawes C."/>
            <person name="Begg G.S."/>
            <person name="Quilliam R.S."/>
            <person name="Squire G.R."/>
            <person name="Poole P.S."/>
            <person name="Young P.W."/>
            <person name="Iannetta P.M."/>
            <person name="James E.K."/>
        </authorList>
    </citation>
    <scope>NUCLEOTIDE SEQUENCE [LARGE SCALE GENOMIC DNA]</scope>
    <source>
        <strain evidence="1 2">JHI944</strain>
    </source>
</reference>
<gene>
    <name evidence="1" type="ORF">GUK36_12235</name>
</gene>
<sequence>MTISLGKFKASCNEVIDLIGYCDLLDNMNAHVRYPHDMPSIMRKLTYRERWRVCIDEGWYDVILSDGSVFQFRYEPNHLSYSYIVCPFAFMSFEDFAFDRLGEDWREFELELQDEYELYRTSDIAEQSVTPIRYDYEPLLYRKGFHPAGHLHFGIDSHIRVGTRKVLTPLSFLLFILRQNYPVTWEKILAHEEVKIFSREIRENLVDVGAEFFSEEDAYEHYLV</sequence>
<evidence type="ECO:0000313" key="2">
    <source>
        <dbReference type="Proteomes" id="UP000471409"/>
    </source>
</evidence>
<dbReference type="RefSeq" id="WP_163999921.1">
    <property type="nucleotide sequence ID" value="NZ_WXXP01000005.1"/>
</dbReference>
<dbReference type="Pfam" id="PF10053">
    <property type="entry name" value="DUF2290"/>
    <property type="match status" value="1"/>
</dbReference>
<accession>A0A6P0DEA8</accession>
<proteinExistence type="predicted"/>
<dbReference type="EMBL" id="WXXP01000005">
    <property type="protein sequence ID" value="NEK50195.1"/>
    <property type="molecule type" value="Genomic_DNA"/>
</dbReference>
<dbReference type="Proteomes" id="UP000471409">
    <property type="component" value="Unassembled WGS sequence"/>
</dbReference>
<dbReference type="AlphaFoldDB" id="A0A6P0DEA8"/>
<comment type="caution">
    <text evidence="1">The sequence shown here is derived from an EMBL/GenBank/DDBJ whole genome shotgun (WGS) entry which is preliminary data.</text>
</comment>
<organism evidence="1 2">
    <name type="scientific">Rhizobium leguminosarum</name>
    <dbReference type="NCBI Taxonomy" id="384"/>
    <lineage>
        <taxon>Bacteria</taxon>
        <taxon>Pseudomonadati</taxon>
        <taxon>Pseudomonadota</taxon>
        <taxon>Alphaproteobacteria</taxon>
        <taxon>Hyphomicrobiales</taxon>
        <taxon>Rhizobiaceae</taxon>
        <taxon>Rhizobium/Agrobacterium group</taxon>
        <taxon>Rhizobium</taxon>
    </lineage>
</organism>
<evidence type="ECO:0000313" key="1">
    <source>
        <dbReference type="EMBL" id="NEK50195.1"/>
    </source>
</evidence>
<protein>
    <submittedName>
        <fullName evidence="1">DUF2290 domain-containing protein</fullName>
    </submittedName>
</protein>